<sequence length="54" mass="6436">MNASLQLLINDKYTIKEIVYELGFTDDAYFCRVFKKHYGIIPGDYKKRRGEILF</sequence>
<dbReference type="Pfam" id="PF12833">
    <property type="entry name" value="HTH_18"/>
    <property type="match status" value="1"/>
</dbReference>
<dbReference type="PANTHER" id="PTHR43280">
    <property type="entry name" value="ARAC-FAMILY TRANSCRIPTIONAL REGULATOR"/>
    <property type="match status" value="1"/>
</dbReference>
<proteinExistence type="predicted"/>
<dbReference type="InterPro" id="IPR020449">
    <property type="entry name" value="Tscrpt_reg_AraC-type_HTH"/>
</dbReference>
<comment type="caution">
    <text evidence="5">The sequence shown here is derived from an EMBL/GenBank/DDBJ whole genome shotgun (WGS) entry which is preliminary data.</text>
</comment>
<dbReference type="Gene3D" id="1.10.10.60">
    <property type="entry name" value="Homeodomain-like"/>
    <property type="match status" value="1"/>
</dbReference>
<organism evidence="5">
    <name type="scientific">Parabacteroides goldsteinii</name>
    <dbReference type="NCBI Taxonomy" id="328812"/>
    <lineage>
        <taxon>Bacteria</taxon>
        <taxon>Pseudomonadati</taxon>
        <taxon>Bacteroidota</taxon>
        <taxon>Bacteroidia</taxon>
        <taxon>Bacteroidales</taxon>
        <taxon>Tannerellaceae</taxon>
        <taxon>Parabacteroides</taxon>
    </lineage>
</organism>
<dbReference type="SUPFAM" id="SSF46689">
    <property type="entry name" value="Homeodomain-like"/>
    <property type="match status" value="1"/>
</dbReference>
<keyword evidence="3" id="KW-0804">Transcription</keyword>
<dbReference type="PANTHER" id="PTHR43280:SF2">
    <property type="entry name" value="HTH-TYPE TRANSCRIPTIONAL REGULATOR EXSA"/>
    <property type="match status" value="1"/>
</dbReference>
<keyword evidence="1" id="KW-0805">Transcription regulation</keyword>
<protein>
    <submittedName>
        <fullName evidence="5">Helix-turn-helix domain-containing protein</fullName>
    </submittedName>
</protein>
<name>A0A6G1ZKK6_9BACT</name>
<feature type="domain" description="HTH araC/xylS-type" evidence="4">
    <location>
        <begin position="1"/>
        <end position="48"/>
    </location>
</feature>
<dbReference type="PRINTS" id="PR00032">
    <property type="entry name" value="HTHARAC"/>
</dbReference>
<dbReference type="EMBL" id="WKLP01000050">
    <property type="protein sequence ID" value="MRY14400.1"/>
    <property type="molecule type" value="Genomic_DNA"/>
</dbReference>
<gene>
    <name evidence="5" type="ORF">GKE01_23505</name>
</gene>
<evidence type="ECO:0000256" key="3">
    <source>
        <dbReference type="ARBA" id="ARBA00023163"/>
    </source>
</evidence>
<evidence type="ECO:0000259" key="4">
    <source>
        <dbReference type="PROSITE" id="PS01124"/>
    </source>
</evidence>
<dbReference type="InterPro" id="IPR009057">
    <property type="entry name" value="Homeodomain-like_sf"/>
</dbReference>
<evidence type="ECO:0000256" key="1">
    <source>
        <dbReference type="ARBA" id="ARBA00023015"/>
    </source>
</evidence>
<evidence type="ECO:0000313" key="5">
    <source>
        <dbReference type="EMBL" id="MRY14400.1"/>
    </source>
</evidence>
<dbReference type="RefSeq" id="WP_081615953.1">
    <property type="nucleotide sequence ID" value="NZ_CP064353.1"/>
</dbReference>
<dbReference type="GO" id="GO:0003700">
    <property type="term" value="F:DNA-binding transcription factor activity"/>
    <property type="evidence" value="ECO:0007669"/>
    <property type="project" value="InterPro"/>
</dbReference>
<dbReference type="InterPro" id="IPR018060">
    <property type="entry name" value="HTH_AraC"/>
</dbReference>
<dbReference type="GO" id="GO:0043565">
    <property type="term" value="F:sequence-specific DNA binding"/>
    <property type="evidence" value="ECO:0007669"/>
    <property type="project" value="InterPro"/>
</dbReference>
<keyword evidence="2" id="KW-0238">DNA-binding</keyword>
<accession>A0A6G1ZKK6</accession>
<reference evidence="5" key="1">
    <citation type="journal article" date="2019" name="Nat. Med.">
        <title>A library of human gut bacterial isolates paired with longitudinal multiomics data enables mechanistic microbiome research.</title>
        <authorList>
            <person name="Poyet M."/>
            <person name="Groussin M."/>
            <person name="Gibbons S.M."/>
            <person name="Avila-Pacheco J."/>
            <person name="Jiang X."/>
            <person name="Kearney S.M."/>
            <person name="Perrotta A.R."/>
            <person name="Berdy B."/>
            <person name="Zhao S."/>
            <person name="Lieberman T.D."/>
            <person name="Swanson P.K."/>
            <person name="Smith M."/>
            <person name="Roesemann S."/>
            <person name="Alexander J.E."/>
            <person name="Rich S.A."/>
            <person name="Livny J."/>
            <person name="Vlamakis H."/>
            <person name="Clish C."/>
            <person name="Bullock K."/>
            <person name="Deik A."/>
            <person name="Scott J."/>
            <person name="Pierce K.A."/>
            <person name="Xavier R.J."/>
            <person name="Alm E.J."/>
        </authorList>
    </citation>
    <scope>NUCLEOTIDE SEQUENCE</scope>
    <source>
        <strain evidence="5">BIOML-A4</strain>
    </source>
</reference>
<evidence type="ECO:0000256" key="2">
    <source>
        <dbReference type="ARBA" id="ARBA00023125"/>
    </source>
</evidence>
<dbReference type="PROSITE" id="PS01124">
    <property type="entry name" value="HTH_ARAC_FAMILY_2"/>
    <property type="match status" value="1"/>
</dbReference>
<dbReference type="AlphaFoldDB" id="A0A6G1ZKK6"/>